<accession>A0A5N6KWL8</accession>
<dbReference type="Pfam" id="PF21730">
    <property type="entry name" value="Vma22_CCDC115"/>
    <property type="match status" value="1"/>
</dbReference>
<dbReference type="PANTHER" id="PTHR31996:SF2">
    <property type="entry name" value="COILED-COIL DOMAIN-CONTAINING PROTEIN 115"/>
    <property type="match status" value="1"/>
</dbReference>
<evidence type="ECO:0000256" key="1">
    <source>
        <dbReference type="ARBA" id="ARBA00093634"/>
    </source>
</evidence>
<dbReference type="OrthoDB" id="408631at2759"/>
<gene>
    <name evidence="3" type="ORF">FH972_023934</name>
</gene>
<dbReference type="GO" id="GO:0051082">
    <property type="term" value="F:unfolded protein binding"/>
    <property type="evidence" value="ECO:0007669"/>
    <property type="project" value="TreeGrafter"/>
</dbReference>
<comment type="caution">
    <text evidence="3">The sequence shown here is derived from an EMBL/GenBank/DDBJ whole genome shotgun (WGS) entry which is preliminary data.</text>
</comment>
<dbReference type="GO" id="GO:1990871">
    <property type="term" value="C:Vma12-Vma22 assembly complex"/>
    <property type="evidence" value="ECO:0007669"/>
    <property type="project" value="TreeGrafter"/>
</dbReference>
<dbReference type="InterPro" id="IPR040357">
    <property type="entry name" value="Vma22/CCDC115"/>
</dbReference>
<organism evidence="3 4">
    <name type="scientific">Carpinus fangiana</name>
    <dbReference type="NCBI Taxonomy" id="176857"/>
    <lineage>
        <taxon>Eukaryota</taxon>
        <taxon>Viridiplantae</taxon>
        <taxon>Streptophyta</taxon>
        <taxon>Embryophyta</taxon>
        <taxon>Tracheophyta</taxon>
        <taxon>Spermatophyta</taxon>
        <taxon>Magnoliopsida</taxon>
        <taxon>eudicotyledons</taxon>
        <taxon>Gunneridae</taxon>
        <taxon>Pentapetalae</taxon>
        <taxon>rosids</taxon>
        <taxon>fabids</taxon>
        <taxon>Fagales</taxon>
        <taxon>Betulaceae</taxon>
        <taxon>Carpinus</taxon>
    </lineage>
</organism>
<protein>
    <recommendedName>
        <fullName evidence="1">Vacuolar ATPase assembly protein VMA22</fullName>
    </recommendedName>
</protein>
<dbReference type="AlphaFoldDB" id="A0A5N6KWL8"/>
<proteinExistence type="predicted"/>
<evidence type="ECO:0000313" key="4">
    <source>
        <dbReference type="Proteomes" id="UP000327013"/>
    </source>
</evidence>
<dbReference type="GO" id="GO:0070072">
    <property type="term" value="P:vacuolar proton-transporting V-type ATPase complex assembly"/>
    <property type="evidence" value="ECO:0007669"/>
    <property type="project" value="InterPro"/>
</dbReference>
<reference evidence="3 4" key="1">
    <citation type="submission" date="2019-06" db="EMBL/GenBank/DDBJ databases">
        <title>A chromosomal-level reference genome of Carpinus fangiana (Coryloideae, Betulaceae).</title>
        <authorList>
            <person name="Yang X."/>
            <person name="Wang Z."/>
            <person name="Zhang L."/>
            <person name="Hao G."/>
            <person name="Liu J."/>
            <person name="Yang Y."/>
        </authorList>
    </citation>
    <scope>NUCLEOTIDE SEQUENCE [LARGE SCALE GENOMIC DNA]</scope>
    <source>
        <strain evidence="3">Cfa_2016G</strain>
        <tissue evidence="3">Leaf</tissue>
    </source>
</reference>
<dbReference type="Gene3D" id="1.10.287.3240">
    <property type="match status" value="1"/>
</dbReference>
<dbReference type="PANTHER" id="PTHR31996">
    <property type="entry name" value="COILED-COIL DOMAIN-CONTAINING PROTEIN 115"/>
    <property type="match status" value="1"/>
</dbReference>
<dbReference type="Proteomes" id="UP000327013">
    <property type="component" value="Unassembled WGS sequence"/>
</dbReference>
<keyword evidence="4" id="KW-1185">Reference proteome</keyword>
<sequence>MATADGAIRISESHTVKGQSHKDLADRLDELFEEYLGLLNDYTEAREQLSRDLSNGFMSLAQANFTSPNRTRYGQDYYDERMQALKTVEVESEAAVQFKTATLLSSAMESKGDESAGKSDSSGGEDAGRDPKKSSKPEGHATSIKKEAKTVTDPIRWFGVLVPPALRSAQGHFTATVDGPIQQLVNKNKAMEVLEIEIRRTKKKLSKVL</sequence>
<feature type="region of interest" description="Disordered" evidence="2">
    <location>
        <begin position="107"/>
        <end position="147"/>
    </location>
</feature>
<evidence type="ECO:0000313" key="3">
    <source>
        <dbReference type="EMBL" id="KAB8356350.1"/>
    </source>
</evidence>
<dbReference type="EMBL" id="VIBQ01000016">
    <property type="protein sequence ID" value="KAB8356350.1"/>
    <property type="molecule type" value="Genomic_DNA"/>
</dbReference>
<evidence type="ECO:0000256" key="2">
    <source>
        <dbReference type="SAM" id="MobiDB-lite"/>
    </source>
</evidence>
<feature type="compositionally biased region" description="Basic and acidic residues" evidence="2">
    <location>
        <begin position="126"/>
        <end position="147"/>
    </location>
</feature>
<name>A0A5N6KWL8_9ROSI</name>